<dbReference type="PANTHER" id="PTHR47691">
    <property type="entry name" value="REGULATOR-RELATED"/>
    <property type="match status" value="1"/>
</dbReference>
<dbReference type="Gene3D" id="1.10.10.10">
    <property type="entry name" value="Winged helix-like DNA-binding domain superfamily/Winged helix DNA-binding domain"/>
    <property type="match status" value="1"/>
</dbReference>
<dbReference type="InterPro" id="IPR058852">
    <property type="entry name" value="HTH_77"/>
</dbReference>
<protein>
    <submittedName>
        <fullName evidence="3">LuxR family transcriptional regulator</fullName>
    </submittedName>
</protein>
<gene>
    <name evidence="3" type="ORF">F6B93_01005</name>
</gene>
<dbReference type="Pfam" id="PF00196">
    <property type="entry name" value="GerE"/>
    <property type="match status" value="1"/>
</dbReference>
<dbReference type="PROSITE" id="PS50043">
    <property type="entry name" value="HTH_LUXR_2"/>
    <property type="match status" value="1"/>
</dbReference>
<dbReference type="SUPFAM" id="SSF48452">
    <property type="entry name" value="TPR-like"/>
    <property type="match status" value="1"/>
</dbReference>
<accession>A0A975K190</accession>
<feature type="region of interest" description="Disordered" evidence="1">
    <location>
        <begin position="980"/>
        <end position="1000"/>
    </location>
</feature>
<evidence type="ECO:0000313" key="4">
    <source>
        <dbReference type="Proteomes" id="UP000682202"/>
    </source>
</evidence>
<name>A0A975K190_9MYCO</name>
<dbReference type="Proteomes" id="UP000682202">
    <property type="component" value="Chromosome"/>
</dbReference>
<dbReference type="AlphaFoldDB" id="A0A975K190"/>
<evidence type="ECO:0000259" key="2">
    <source>
        <dbReference type="PROSITE" id="PS50043"/>
    </source>
</evidence>
<dbReference type="Gene3D" id="1.25.40.10">
    <property type="entry name" value="Tetratricopeptide repeat domain"/>
    <property type="match status" value="1"/>
</dbReference>
<evidence type="ECO:0000256" key="1">
    <source>
        <dbReference type="SAM" id="MobiDB-lite"/>
    </source>
</evidence>
<evidence type="ECO:0000313" key="3">
    <source>
        <dbReference type="EMBL" id="QUR69512.1"/>
    </source>
</evidence>
<dbReference type="Pfam" id="PF25872">
    <property type="entry name" value="HTH_77"/>
    <property type="match status" value="1"/>
</dbReference>
<dbReference type="InterPro" id="IPR011990">
    <property type="entry name" value="TPR-like_helical_dom_sf"/>
</dbReference>
<dbReference type="CDD" id="cd06170">
    <property type="entry name" value="LuxR_C_like"/>
    <property type="match status" value="1"/>
</dbReference>
<organism evidence="3 4">
    <name type="scientific">Mycobacterium spongiae</name>
    <dbReference type="NCBI Taxonomy" id="886343"/>
    <lineage>
        <taxon>Bacteria</taxon>
        <taxon>Bacillati</taxon>
        <taxon>Actinomycetota</taxon>
        <taxon>Actinomycetes</taxon>
        <taxon>Mycobacteriales</taxon>
        <taxon>Mycobacteriaceae</taxon>
        <taxon>Mycobacterium</taxon>
    </lineage>
</organism>
<dbReference type="PANTHER" id="PTHR47691:SF3">
    <property type="entry name" value="HTH-TYPE TRANSCRIPTIONAL REGULATOR RV0890C-RELATED"/>
    <property type="match status" value="1"/>
</dbReference>
<dbReference type="Gene3D" id="3.40.50.300">
    <property type="entry name" value="P-loop containing nucleotide triphosphate hydrolases"/>
    <property type="match status" value="1"/>
</dbReference>
<feature type="compositionally biased region" description="Basic residues" evidence="1">
    <location>
        <begin position="984"/>
        <end position="997"/>
    </location>
</feature>
<keyword evidence="4" id="KW-1185">Reference proteome</keyword>
<dbReference type="InterPro" id="IPR036388">
    <property type="entry name" value="WH-like_DNA-bd_sf"/>
</dbReference>
<dbReference type="Gene3D" id="3.30.70.1230">
    <property type="entry name" value="Nucleotide cyclase"/>
    <property type="match status" value="2"/>
</dbReference>
<proteinExistence type="predicted"/>
<dbReference type="SUPFAM" id="SSF46894">
    <property type="entry name" value="C-terminal effector domain of the bipartite response regulators"/>
    <property type="match status" value="1"/>
</dbReference>
<dbReference type="PROSITE" id="PS00622">
    <property type="entry name" value="HTH_LUXR_1"/>
    <property type="match status" value="1"/>
</dbReference>
<dbReference type="SUPFAM" id="SSF52540">
    <property type="entry name" value="P-loop containing nucleoside triphosphate hydrolases"/>
    <property type="match status" value="1"/>
</dbReference>
<dbReference type="InterPro" id="IPR000792">
    <property type="entry name" value="Tscrpt_reg_LuxR_C"/>
</dbReference>
<dbReference type="InterPro" id="IPR016032">
    <property type="entry name" value="Sig_transdc_resp-reg_C-effctor"/>
</dbReference>
<feature type="domain" description="HTH luxR-type" evidence="2">
    <location>
        <begin position="995"/>
        <end position="1060"/>
    </location>
</feature>
<dbReference type="InterPro" id="IPR027417">
    <property type="entry name" value="P-loop_NTPase"/>
</dbReference>
<dbReference type="GO" id="GO:0006355">
    <property type="term" value="P:regulation of DNA-templated transcription"/>
    <property type="evidence" value="ECO:0007669"/>
    <property type="project" value="InterPro"/>
</dbReference>
<dbReference type="SUPFAM" id="SSF55073">
    <property type="entry name" value="Nucleotide cyclase"/>
    <property type="match status" value="1"/>
</dbReference>
<reference evidence="3" key="1">
    <citation type="submission" date="2019-12" db="EMBL/GenBank/DDBJ databases">
        <title>Mycobacterium spongiae sp. nov.</title>
        <authorList>
            <person name="Stinear T."/>
        </authorList>
    </citation>
    <scope>NUCLEOTIDE SEQUENCE</scope>
    <source>
        <strain evidence="3">FSD4b-SM</strain>
    </source>
</reference>
<dbReference type="SMART" id="SM00421">
    <property type="entry name" value="HTH_LUXR"/>
    <property type="match status" value="1"/>
</dbReference>
<dbReference type="EMBL" id="CP046600">
    <property type="protein sequence ID" value="QUR69512.1"/>
    <property type="molecule type" value="Genomic_DNA"/>
</dbReference>
<dbReference type="GO" id="GO:0003677">
    <property type="term" value="F:DNA binding"/>
    <property type="evidence" value="ECO:0007669"/>
    <property type="project" value="InterPro"/>
</dbReference>
<dbReference type="InterPro" id="IPR029787">
    <property type="entry name" value="Nucleotide_cyclase"/>
</dbReference>
<dbReference type="PRINTS" id="PR00038">
    <property type="entry name" value="HTHLUXR"/>
</dbReference>
<dbReference type="KEGG" id="mspg:F6B93_01005"/>
<sequence length="1060" mass="114618">MWHDKPDRMAAASGRLDQAVTDLVANHRGVRLVQQGEDDSFLAAFSLASDAVACALGLQQAPLTPIRLRIAVHTGQVRLRDDATYAGSTINRTRVLRDLAHGGQTLLSGATEQLVVDWLPADAWLIDLGTHRLDDLSRPERLVQLCHPRVGNKFPPLRTANTGETHNVPVRLTSFVGRGAQLTQLHTLLVDNRLVTLTGAGGIGKTRLGAELAVRLAPEQRDGAWYVDLATITDPAGVAIAAARALGLPDLPGMTTMDALVQFVGERQMLMVLDNCEHLLGATASLAVALLSANTGLRLLATSREPLGVFGEVTLVVPSLPLADEAVELFADRARRVRPDFAVTEDNEGAVVEICRRLDGMPLAIELAAARVRALSLEEIAGSLDDRLRLLTGGGSTALPRHQTLRACVDWSHALLSENERVVLRRLAVFMGGFDLDGARAVAAGTIVEDHQVRDQLVLLVDRSLILADNTGDRTRYRLLETVRHYALEKLGEAGETDDVADRHRDYYALLAVFLLDPERRDYEQRLGQACDEMDNFRHAFRRSIETGAIGRALELASSLEPIWQSHGRIQEGLAWLETGLAEIDAPNLSPEVHVQAIASRATLLNMVGIAANIDETEQALTVARTLDDRVLLVRALIGRGCASRYDAQAAGPYFAEAVQLAREIGDSWLLSQALFRQTMPAIIAGDFAATVDPATKALDTAEATGDQFAARHLRMFEGIRLFLRGDLAAALVLFETLIDEATTARDAKFRVYGLVIEGYVRALHGDAVGAQASSNMALEDSAELPGFHNGAAYAGVAVACLTTGDAVAAWRTAEEARRRTNLEPATAALFVWAALGPLGCGDLAAARRWADDVVTATNGAVLALALSTRSRVAIGQRDLRQADRDAQDALAIVSDMQTFLVLPEILECLADLACDSGDHRDAARLCGAADAARRGTGAVRFKVLDESYAATLAALRAALGDNDFDEAWAEGLAMSTEQAIAHSQRRRRSERNRPKKGWASLTPTELQVVRLVSEGLANKNIATRLEISSRTVQTHLTNIYAKLDLNSRIQLAREAARQV</sequence>
<dbReference type="PRINTS" id="PR00364">
    <property type="entry name" value="DISEASERSIST"/>
</dbReference>